<dbReference type="PROSITE" id="PS50011">
    <property type="entry name" value="PROTEIN_KINASE_DOM"/>
    <property type="match status" value="1"/>
</dbReference>
<feature type="region of interest" description="Disordered" evidence="5">
    <location>
        <begin position="404"/>
        <end position="442"/>
    </location>
</feature>
<keyword evidence="8" id="KW-1185">Reference proteome</keyword>
<dbReference type="InterPro" id="IPR011009">
    <property type="entry name" value="Kinase-like_dom_sf"/>
</dbReference>
<dbReference type="SMART" id="SM00220">
    <property type="entry name" value="S_TKc"/>
    <property type="match status" value="1"/>
</dbReference>
<accession>A0A250IA99</accession>
<dbReference type="KEGG" id="mbd:MEBOL_001536"/>
<evidence type="ECO:0000256" key="4">
    <source>
        <dbReference type="ARBA" id="ARBA00022840"/>
    </source>
</evidence>
<dbReference type="GO" id="GO:0004674">
    <property type="term" value="F:protein serine/threonine kinase activity"/>
    <property type="evidence" value="ECO:0007669"/>
    <property type="project" value="TreeGrafter"/>
</dbReference>
<proteinExistence type="predicted"/>
<evidence type="ECO:0000313" key="8">
    <source>
        <dbReference type="Proteomes" id="UP000217289"/>
    </source>
</evidence>
<evidence type="ECO:0000256" key="3">
    <source>
        <dbReference type="ARBA" id="ARBA00022777"/>
    </source>
</evidence>
<dbReference type="Proteomes" id="UP000217289">
    <property type="component" value="Chromosome"/>
</dbReference>
<dbReference type="PROSITE" id="PS00108">
    <property type="entry name" value="PROTEIN_KINASE_ST"/>
    <property type="match status" value="1"/>
</dbReference>
<feature type="region of interest" description="Disordered" evidence="5">
    <location>
        <begin position="352"/>
        <end position="375"/>
    </location>
</feature>
<dbReference type="Pfam" id="PF00069">
    <property type="entry name" value="Pkinase"/>
    <property type="match status" value="1"/>
</dbReference>
<keyword evidence="2" id="KW-0547">Nucleotide-binding</keyword>
<evidence type="ECO:0000256" key="1">
    <source>
        <dbReference type="ARBA" id="ARBA00022679"/>
    </source>
</evidence>
<keyword evidence="4" id="KW-0067">ATP-binding</keyword>
<dbReference type="AlphaFoldDB" id="A0A250IA99"/>
<name>A0A250IA99_9BACT</name>
<dbReference type="PANTHER" id="PTHR43289">
    <property type="entry name" value="MITOGEN-ACTIVATED PROTEIN KINASE KINASE KINASE 20-RELATED"/>
    <property type="match status" value="1"/>
</dbReference>
<dbReference type="CDD" id="cd14014">
    <property type="entry name" value="STKc_PknB_like"/>
    <property type="match status" value="1"/>
</dbReference>
<dbReference type="EMBL" id="CP022163">
    <property type="protein sequence ID" value="ATB28091.1"/>
    <property type="molecule type" value="Genomic_DNA"/>
</dbReference>
<evidence type="ECO:0000256" key="5">
    <source>
        <dbReference type="SAM" id="MobiDB-lite"/>
    </source>
</evidence>
<dbReference type="Gene3D" id="1.10.510.10">
    <property type="entry name" value="Transferase(Phosphotransferase) domain 1"/>
    <property type="match status" value="1"/>
</dbReference>
<dbReference type="InterPro" id="IPR000719">
    <property type="entry name" value="Prot_kinase_dom"/>
</dbReference>
<dbReference type="PANTHER" id="PTHR43289:SF6">
    <property type="entry name" value="SERINE_THREONINE-PROTEIN KINASE NEKL-3"/>
    <property type="match status" value="1"/>
</dbReference>
<dbReference type="Gene3D" id="3.30.200.20">
    <property type="entry name" value="Phosphorylase Kinase, domain 1"/>
    <property type="match status" value="1"/>
</dbReference>
<protein>
    <recommendedName>
        <fullName evidence="6">Protein kinase domain-containing protein</fullName>
    </recommendedName>
</protein>
<organism evidence="7 8">
    <name type="scientific">Melittangium boletus DSM 14713</name>
    <dbReference type="NCBI Taxonomy" id="1294270"/>
    <lineage>
        <taxon>Bacteria</taxon>
        <taxon>Pseudomonadati</taxon>
        <taxon>Myxococcota</taxon>
        <taxon>Myxococcia</taxon>
        <taxon>Myxococcales</taxon>
        <taxon>Cystobacterineae</taxon>
        <taxon>Archangiaceae</taxon>
        <taxon>Melittangium</taxon>
    </lineage>
</organism>
<feature type="compositionally biased region" description="Polar residues" evidence="5">
    <location>
        <begin position="406"/>
        <end position="422"/>
    </location>
</feature>
<keyword evidence="1" id="KW-0808">Transferase</keyword>
<evidence type="ECO:0000313" key="7">
    <source>
        <dbReference type="EMBL" id="ATB28091.1"/>
    </source>
</evidence>
<keyword evidence="3" id="KW-0418">Kinase</keyword>
<gene>
    <name evidence="7" type="ORF">MEBOL_001536</name>
</gene>
<evidence type="ECO:0000259" key="6">
    <source>
        <dbReference type="PROSITE" id="PS50011"/>
    </source>
</evidence>
<dbReference type="OrthoDB" id="5496965at2"/>
<dbReference type="GO" id="GO:0005524">
    <property type="term" value="F:ATP binding"/>
    <property type="evidence" value="ECO:0007669"/>
    <property type="project" value="UniProtKB-KW"/>
</dbReference>
<evidence type="ECO:0000256" key="2">
    <source>
        <dbReference type="ARBA" id="ARBA00022741"/>
    </source>
</evidence>
<feature type="compositionally biased region" description="Pro residues" evidence="5">
    <location>
        <begin position="360"/>
        <end position="371"/>
    </location>
</feature>
<reference evidence="7 8" key="1">
    <citation type="submission" date="2017-06" db="EMBL/GenBank/DDBJ databases">
        <authorList>
            <person name="Kim H.J."/>
            <person name="Triplett B.A."/>
        </authorList>
    </citation>
    <scope>NUCLEOTIDE SEQUENCE [LARGE SCALE GENOMIC DNA]</scope>
    <source>
        <strain evidence="7 8">DSM 14713</strain>
    </source>
</reference>
<dbReference type="SUPFAM" id="SSF56112">
    <property type="entry name" value="Protein kinase-like (PK-like)"/>
    <property type="match status" value="1"/>
</dbReference>
<sequence length="617" mass="67947">MNEAGVPHIAARRWRGAVPRWADVEDSPLPALGEEVGGYRLEARLGEGGQGTVYRARREGQLYALKFRALARSAWPWRELEVGLRLRLGGEVTVLGYGLWPQTEPSHLFLIMPYVNGRSLEVWVRTKNPSARKVVLLLLDVAWQLLDIHRAGVVHRDIKAANVLVRDEDGRAVLVDFGVGTYTGAPHVTHPLALPGTPLFRSPEALRFRREHAGEHAPPRPSDDLWAMGVLLYWLLTNSYPFETQHPREDEGGLANRILRETPEPPHERNPRVPRALGELCLRMLEKPLEARLPDAQALCEELETVLEKADDSWDEPLCEPWGPDAATTIQERELDLGDWADREQRLKEYARRHARRGEPLPPEETPAPPPRTRRLAKRVNRVVAGLVLTASLLALMLALPHSASTSRVTTPGQQQEGSQSAAPDEAFTPAPVADAATPKDNMLAKTPRQTASRLAKACGTAWAVGQLACATPPAPAQLTSASLPPPAECPPGAWDAMSAIGIKPTEIRLGTFLPNNNAARIVVPPGTPVSLIEEWGQDDALPQKTVFMGELFYGAERAYGRFTQARTPQGKVYPVCMELVGDELELQNGEQFEPGSKPGAVKLASTVYLRAVERFD</sequence>
<feature type="domain" description="Protein kinase" evidence="6">
    <location>
        <begin position="39"/>
        <end position="307"/>
    </location>
</feature>
<dbReference type="InterPro" id="IPR008271">
    <property type="entry name" value="Ser/Thr_kinase_AS"/>
</dbReference>